<dbReference type="GO" id="GO:0043491">
    <property type="term" value="P:phosphatidylinositol 3-kinase/protein kinase B signal transduction"/>
    <property type="evidence" value="ECO:0007669"/>
    <property type="project" value="TreeGrafter"/>
</dbReference>
<comment type="catalytic activity">
    <reaction evidence="10">
        <text>1,2-dihexadecanoyl-sn-glycero-3-phospho-(1D-myo-inositol-3,4,5-trisphosphate) + H2O = 1,2-dihexadecanoyl-sn-glycero-3-phospho-(1D-myo-inositol-4,5-bisphosphate) + phosphate</text>
        <dbReference type="Rhea" id="RHEA:43560"/>
        <dbReference type="ChEBI" id="CHEBI:15377"/>
        <dbReference type="ChEBI" id="CHEBI:43474"/>
        <dbReference type="ChEBI" id="CHEBI:83420"/>
        <dbReference type="ChEBI" id="CHEBI:83423"/>
    </reaction>
    <physiologicalReaction direction="left-to-right" evidence="10">
        <dbReference type="Rhea" id="RHEA:43561"/>
    </physiologicalReaction>
</comment>
<proteinExistence type="inferred from homology"/>
<dbReference type="EC" id="3.1.3.67" evidence="3"/>
<dbReference type="GO" id="GO:0005829">
    <property type="term" value="C:cytosol"/>
    <property type="evidence" value="ECO:0007669"/>
    <property type="project" value="TreeGrafter"/>
</dbReference>
<dbReference type="EMBL" id="KB007928">
    <property type="protein sequence ID" value="ELR19872.1"/>
    <property type="molecule type" value="Genomic_DNA"/>
</dbReference>
<dbReference type="VEuPathDB" id="AmoebaDB:ACA1_050200"/>
<feature type="region of interest" description="Disordered" evidence="20">
    <location>
        <begin position="249"/>
        <end position="269"/>
    </location>
</feature>
<feature type="domain" description="C2 tensin-type" evidence="23">
    <location>
        <begin position="193"/>
        <end position="349"/>
    </location>
</feature>
<dbReference type="InterPro" id="IPR051281">
    <property type="entry name" value="Dual-spec_lipid-protein_phosph"/>
</dbReference>
<evidence type="ECO:0000256" key="11">
    <source>
        <dbReference type="ARBA" id="ARBA00034268"/>
    </source>
</evidence>
<dbReference type="GO" id="GO:0016314">
    <property type="term" value="F:phosphatidylinositol-3,4,5-trisphosphate 3-phosphatase activity"/>
    <property type="evidence" value="ECO:0007669"/>
    <property type="project" value="UniProtKB-EC"/>
</dbReference>
<dbReference type="STRING" id="1257118.L8H3Q5"/>
<comment type="catalytic activity">
    <reaction evidence="13">
        <text>1D-myo-inositol 1,3,4,5-tetrakisphosphate + H2O = 1D-myo-inositol 1,4,5-trisphosphate + phosphate</text>
        <dbReference type="Rhea" id="RHEA:77155"/>
        <dbReference type="ChEBI" id="CHEBI:15377"/>
        <dbReference type="ChEBI" id="CHEBI:43474"/>
        <dbReference type="ChEBI" id="CHEBI:57895"/>
        <dbReference type="ChEBI" id="CHEBI:203600"/>
    </reaction>
    <physiologicalReaction direction="left-to-right" evidence="13">
        <dbReference type="Rhea" id="RHEA:77156"/>
    </physiologicalReaction>
</comment>
<evidence type="ECO:0000256" key="17">
    <source>
        <dbReference type="ARBA" id="ARBA00047986"/>
    </source>
</evidence>
<dbReference type="GO" id="GO:0050793">
    <property type="term" value="P:regulation of developmental process"/>
    <property type="evidence" value="ECO:0007669"/>
    <property type="project" value="UniProtKB-ARBA"/>
</dbReference>
<dbReference type="SUPFAM" id="SSF52799">
    <property type="entry name" value="(Phosphotyrosine protein) phosphatases II"/>
    <property type="match status" value="1"/>
</dbReference>
<evidence type="ECO:0000256" key="16">
    <source>
        <dbReference type="ARBA" id="ARBA00044309"/>
    </source>
</evidence>
<dbReference type="InterPro" id="IPR029023">
    <property type="entry name" value="Tensin_phosphatase"/>
</dbReference>
<dbReference type="EC" id="3.1.3.16" evidence="5"/>
<evidence type="ECO:0000256" key="4">
    <source>
        <dbReference type="ARBA" id="ARBA00013064"/>
    </source>
</evidence>
<evidence type="ECO:0000256" key="7">
    <source>
        <dbReference type="ARBA" id="ARBA00022801"/>
    </source>
</evidence>
<dbReference type="PANTHER" id="PTHR12305:SF81">
    <property type="entry name" value="PHOSPHATIDYLINOSITOL 3,4,5-TRISPHOSPHATE 3-PHOSPHATASE AND DUAL-SPECIFICITY PROTEIN PHOSPHATASE PTEN"/>
    <property type="match status" value="1"/>
</dbReference>
<dbReference type="PROSITE" id="PS51182">
    <property type="entry name" value="C2_TENSIN"/>
    <property type="match status" value="1"/>
</dbReference>
<feature type="compositionally biased region" description="Basic and acidic residues" evidence="20">
    <location>
        <begin position="249"/>
        <end position="263"/>
    </location>
</feature>
<dbReference type="GO" id="GO:0005886">
    <property type="term" value="C:plasma membrane"/>
    <property type="evidence" value="ECO:0007669"/>
    <property type="project" value="TreeGrafter"/>
</dbReference>
<feature type="domain" description="Phosphatase tensin-type" evidence="22">
    <location>
        <begin position="15"/>
        <end position="189"/>
    </location>
</feature>
<comment type="catalytic activity">
    <reaction evidence="11">
        <text>1,2-dioctanoyl-sn-glycero-3-phospho-(1D-myo-inositol-3,4,5-trisphosphate) + H2O = 1,2-dioctanoyl-sn-glycero-3-phospho-(1D-myo-inositol-4,5-bisphosphate) + phosphate</text>
        <dbReference type="Rhea" id="RHEA:43552"/>
        <dbReference type="ChEBI" id="CHEBI:15377"/>
        <dbReference type="ChEBI" id="CHEBI:43474"/>
        <dbReference type="ChEBI" id="CHEBI:83416"/>
        <dbReference type="ChEBI" id="CHEBI:83419"/>
    </reaction>
    <physiologicalReaction direction="left-to-right" evidence="11">
        <dbReference type="Rhea" id="RHEA:43553"/>
    </physiologicalReaction>
</comment>
<evidence type="ECO:0000256" key="5">
    <source>
        <dbReference type="ARBA" id="ARBA00013081"/>
    </source>
</evidence>
<accession>L8H3Q5</accession>
<dbReference type="Gene3D" id="2.60.40.1110">
    <property type="match status" value="1"/>
</dbReference>
<feature type="domain" description="Tyrosine specific protein phosphatases" evidence="21">
    <location>
        <begin position="106"/>
        <end position="177"/>
    </location>
</feature>
<comment type="catalytic activity">
    <reaction evidence="14">
        <text>a 1,2-diacyl-sn-glycero-3-phospho-(1D-myo-inositol-3,4,5-trisphosphate) + H2O = a 1,2-diacyl-sn-glycero-3-phospho-(1D-myo-inositol-4,5-bisphosphate) + phosphate</text>
        <dbReference type="Rhea" id="RHEA:25017"/>
        <dbReference type="ChEBI" id="CHEBI:15377"/>
        <dbReference type="ChEBI" id="CHEBI:43474"/>
        <dbReference type="ChEBI" id="CHEBI:57836"/>
        <dbReference type="ChEBI" id="CHEBI:58456"/>
        <dbReference type="EC" id="3.1.3.67"/>
    </reaction>
    <physiologicalReaction direction="left-to-right" evidence="14">
        <dbReference type="Rhea" id="RHEA:25018"/>
    </physiologicalReaction>
</comment>
<gene>
    <name evidence="24" type="ORF">ACA1_050200</name>
</gene>
<dbReference type="SMART" id="SM01326">
    <property type="entry name" value="PTEN_C2"/>
    <property type="match status" value="1"/>
</dbReference>
<dbReference type="EC" id="3.1.3.48" evidence="4"/>
<dbReference type="PROSITE" id="PS00383">
    <property type="entry name" value="TYR_PHOSPHATASE_1"/>
    <property type="match status" value="1"/>
</dbReference>
<evidence type="ECO:0000256" key="3">
    <source>
        <dbReference type="ARBA" id="ARBA00013015"/>
    </source>
</evidence>
<dbReference type="SMART" id="SM01301">
    <property type="entry name" value="PTPlike_phytase"/>
    <property type="match status" value="1"/>
</dbReference>
<dbReference type="InterPro" id="IPR029021">
    <property type="entry name" value="Prot-tyrosine_phosphatase-like"/>
</dbReference>
<comment type="catalytic activity">
    <reaction evidence="19">
        <text>O-phospho-L-tyrosyl-[protein] + H2O = L-tyrosyl-[protein] + phosphate</text>
        <dbReference type="Rhea" id="RHEA:10684"/>
        <dbReference type="Rhea" id="RHEA-COMP:10136"/>
        <dbReference type="Rhea" id="RHEA-COMP:20101"/>
        <dbReference type="ChEBI" id="CHEBI:15377"/>
        <dbReference type="ChEBI" id="CHEBI:43474"/>
        <dbReference type="ChEBI" id="CHEBI:46858"/>
        <dbReference type="ChEBI" id="CHEBI:61978"/>
        <dbReference type="EC" id="3.1.3.48"/>
    </reaction>
    <physiologicalReaction direction="left-to-right" evidence="19">
        <dbReference type="Rhea" id="RHEA:10685"/>
    </physiologicalReaction>
</comment>
<evidence type="ECO:0000256" key="20">
    <source>
        <dbReference type="SAM" id="MobiDB-lite"/>
    </source>
</evidence>
<name>L8H3Q5_ACACF</name>
<dbReference type="GO" id="GO:0051896">
    <property type="term" value="P:regulation of phosphatidylinositol 3-kinase/protein kinase B signal transduction"/>
    <property type="evidence" value="ECO:0007669"/>
    <property type="project" value="TreeGrafter"/>
</dbReference>
<dbReference type="CDD" id="cd14509">
    <property type="entry name" value="PTP_PTEN"/>
    <property type="match status" value="1"/>
</dbReference>
<dbReference type="PANTHER" id="PTHR12305">
    <property type="entry name" value="PHOSPHATASE WITH HOMOLOGY TO TENSIN"/>
    <property type="match status" value="1"/>
</dbReference>
<dbReference type="InterPro" id="IPR045101">
    <property type="entry name" value="PTP_PTEN"/>
</dbReference>
<evidence type="ECO:0000313" key="24">
    <source>
        <dbReference type="EMBL" id="ELR19872.1"/>
    </source>
</evidence>
<keyword evidence="6" id="KW-0963">Cytoplasm</keyword>
<dbReference type="Gene3D" id="3.90.190.10">
    <property type="entry name" value="Protein tyrosine phosphatase superfamily"/>
    <property type="match status" value="1"/>
</dbReference>
<dbReference type="PROSITE" id="PS51181">
    <property type="entry name" value="PPASE_TENSIN"/>
    <property type="match status" value="1"/>
</dbReference>
<comment type="subcellular location">
    <subcellularLocation>
        <location evidence="1">Cytoplasm</location>
    </subcellularLocation>
</comment>
<dbReference type="OMA" id="IHPPIKY"/>
<dbReference type="RefSeq" id="XP_004341976.1">
    <property type="nucleotide sequence ID" value="XM_004341927.1"/>
</dbReference>
<dbReference type="InterPro" id="IPR014020">
    <property type="entry name" value="Tensin_C2-dom"/>
</dbReference>
<reference evidence="24 25" key="1">
    <citation type="journal article" date="2013" name="Genome Biol.">
        <title>Genome of Acanthamoeba castellanii highlights extensive lateral gene transfer and early evolution of tyrosine kinase signaling.</title>
        <authorList>
            <person name="Clarke M."/>
            <person name="Lohan A.J."/>
            <person name="Liu B."/>
            <person name="Lagkouvardos I."/>
            <person name="Roy S."/>
            <person name="Zafar N."/>
            <person name="Bertelli C."/>
            <person name="Schilde C."/>
            <person name="Kianianmomeni A."/>
            <person name="Burglin T.R."/>
            <person name="Frech C."/>
            <person name="Turcotte B."/>
            <person name="Kopec K.O."/>
            <person name="Synnott J.M."/>
            <person name="Choo C."/>
            <person name="Paponov I."/>
            <person name="Finkler A."/>
            <person name="Soon Heng Tan C."/>
            <person name="Hutchins A.P."/>
            <person name="Weinmeier T."/>
            <person name="Rattei T."/>
            <person name="Chu J.S."/>
            <person name="Gimenez G."/>
            <person name="Irimia M."/>
            <person name="Rigden D.J."/>
            <person name="Fitzpatrick D.A."/>
            <person name="Lorenzo-Morales J."/>
            <person name="Bateman A."/>
            <person name="Chiu C.H."/>
            <person name="Tang P."/>
            <person name="Hegemann P."/>
            <person name="Fromm H."/>
            <person name="Raoult D."/>
            <person name="Greub G."/>
            <person name="Miranda-Saavedra D."/>
            <person name="Chen N."/>
            <person name="Nash P."/>
            <person name="Ginger M.L."/>
            <person name="Horn M."/>
            <person name="Schaap P."/>
            <person name="Caler L."/>
            <person name="Loftus B."/>
        </authorList>
    </citation>
    <scope>NUCLEOTIDE SEQUENCE [LARGE SCALE GENOMIC DNA]</scope>
    <source>
        <strain evidence="24 25">Neff</strain>
    </source>
</reference>
<dbReference type="InterPro" id="IPR035892">
    <property type="entry name" value="C2_domain_sf"/>
</dbReference>
<dbReference type="GO" id="GO:0046856">
    <property type="term" value="P:phosphatidylinositol dephosphorylation"/>
    <property type="evidence" value="ECO:0007669"/>
    <property type="project" value="TreeGrafter"/>
</dbReference>
<evidence type="ECO:0000256" key="13">
    <source>
        <dbReference type="ARBA" id="ARBA00043734"/>
    </source>
</evidence>
<dbReference type="SUPFAM" id="SSF49562">
    <property type="entry name" value="C2 domain (Calcium/lipid-binding domain, CaLB)"/>
    <property type="match status" value="1"/>
</dbReference>
<evidence type="ECO:0000313" key="25">
    <source>
        <dbReference type="Proteomes" id="UP000011083"/>
    </source>
</evidence>
<dbReference type="GO" id="GO:0048870">
    <property type="term" value="P:cell motility"/>
    <property type="evidence" value="ECO:0007669"/>
    <property type="project" value="TreeGrafter"/>
</dbReference>
<comment type="catalytic activity">
    <reaction evidence="15">
        <text>1D-myo-inositol 1,3,4,5,6-pentakisphosphate + H2O = 1D-myo-inositol 1,4,5,6-tetrakisphosphate + phosphate</text>
        <dbReference type="Rhea" id="RHEA:77143"/>
        <dbReference type="ChEBI" id="CHEBI:15377"/>
        <dbReference type="ChEBI" id="CHEBI:43474"/>
        <dbReference type="ChEBI" id="CHEBI:57627"/>
        <dbReference type="ChEBI" id="CHEBI:57733"/>
    </reaction>
    <physiologicalReaction direction="left-to-right" evidence="15">
        <dbReference type="Rhea" id="RHEA:77144"/>
    </physiologicalReaction>
</comment>
<evidence type="ECO:0000256" key="6">
    <source>
        <dbReference type="ARBA" id="ARBA00022490"/>
    </source>
</evidence>
<evidence type="ECO:0000259" key="22">
    <source>
        <dbReference type="PROSITE" id="PS51181"/>
    </source>
</evidence>
<dbReference type="InterPro" id="IPR000387">
    <property type="entry name" value="Tyr_Pase_dom"/>
</dbReference>
<evidence type="ECO:0000256" key="12">
    <source>
        <dbReference type="ARBA" id="ARBA00034338"/>
    </source>
</evidence>
<evidence type="ECO:0000256" key="14">
    <source>
        <dbReference type="ARBA" id="ARBA00043760"/>
    </source>
</evidence>
<comment type="catalytic activity">
    <reaction evidence="18">
        <text>O-phospho-L-threonyl-[protein] + H2O = L-threonyl-[protein] + phosphate</text>
        <dbReference type="Rhea" id="RHEA:47004"/>
        <dbReference type="Rhea" id="RHEA-COMP:11060"/>
        <dbReference type="Rhea" id="RHEA-COMP:11605"/>
        <dbReference type="ChEBI" id="CHEBI:15377"/>
        <dbReference type="ChEBI" id="CHEBI:30013"/>
        <dbReference type="ChEBI" id="CHEBI:43474"/>
        <dbReference type="ChEBI" id="CHEBI:61977"/>
        <dbReference type="EC" id="3.1.3.16"/>
    </reaction>
    <physiologicalReaction direction="left-to-right" evidence="18">
        <dbReference type="Rhea" id="RHEA:47005"/>
    </physiologicalReaction>
</comment>
<dbReference type="InterPro" id="IPR016130">
    <property type="entry name" value="Tyr_Pase_AS"/>
</dbReference>
<dbReference type="AlphaFoldDB" id="L8H3Q5"/>
<dbReference type="OrthoDB" id="18331at2759"/>
<evidence type="ECO:0000256" key="10">
    <source>
        <dbReference type="ARBA" id="ARBA00034256"/>
    </source>
</evidence>
<evidence type="ECO:0000259" key="21">
    <source>
        <dbReference type="PROSITE" id="PS50056"/>
    </source>
</evidence>
<protein>
    <recommendedName>
        <fullName evidence="12">Phosphatidylinositol 3,4,5-trisphosphate 3-phosphatase and dual-specificity protein phosphatase PTEN</fullName>
        <ecNumber evidence="5">3.1.3.16</ecNumber>
        <ecNumber evidence="4">3.1.3.48</ecNumber>
        <ecNumber evidence="3">3.1.3.67</ecNumber>
    </recommendedName>
    <alternativeName>
        <fullName evidence="16">Inositol polyphosphate 3-phosphatase</fullName>
    </alternativeName>
</protein>
<keyword evidence="8" id="KW-0904">Protein phosphatase</keyword>
<evidence type="ECO:0000256" key="8">
    <source>
        <dbReference type="ARBA" id="ARBA00022912"/>
    </source>
</evidence>
<evidence type="ECO:0000256" key="9">
    <source>
        <dbReference type="ARBA" id="ARBA00023098"/>
    </source>
</evidence>
<keyword evidence="9" id="KW-0443">Lipid metabolism</keyword>
<keyword evidence="7" id="KW-0378">Hydrolase</keyword>
<comment type="catalytic activity">
    <reaction evidence="17">
        <text>O-phospho-L-seryl-[protein] + H2O = L-seryl-[protein] + phosphate</text>
        <dbReference type="Rhea" id="RHEA:20629"/>
        <dbReference type="Rhea" id="RHEA-COMP:9863"/>
        <dbReference type="Rhea" id="RHEA-COMP:11604"/>
        <dbReference type="ChEBI" id="CHEBI:15377"/>
        <dbReference type="ChEBI" id="CHEBI:29999"/>
        <dbReference type="ChEBI" id="CHEBI:43474"/>
        <dbReference type="ChEBI" id="CHEBI:83421"/>
        <dbReference type="EC" id="3.1.3.16"/>
    </reaction>
    <physiologicalReaction direction="left-to-right" evidence="17">
        <dbReference type="Rhea" id="RHEA:20630"/>
    </physiologicalReaction>
</comment>
<evidence type="ECO:0000256" key="18">
    <source>
        <dbReference type="ARBA" id="ARBA00048832"/>
    </source>
</evidence>
<sequence>MIQLKHTVSKSKRRFIEKDINIDLDLSYIGETGKARILAMGFPSEGSESVYRNPMSEVQRFLELRHKGHYRVYNLCSERTYDAKKFHSVARFPFDDHNCPMFEDIESFCEDVKHWLKQDDENIAVIHCKAGKGRTGLMICCWLLYNGDWEDADGALKYYAAYRTCNQKGVTIPSQIRYIHYFERWLREGALNLRSYFLTDIIFHGVPKGVQDLRFTISKAVRKNEGGRTIHLVPLLHGKKKIKSLIKEAKKQREEEGTEKEAAEESLGGEGGEELTRLVISIKEWVNELPVCGDIKIEFDKVLHFWVNTAFATDNRIILPKAEIDKAAKDTKDKIYPANFKIELRFKVPGGDSSELPGSTPRSIPASP</sequence>
<comment type="similarity">
    <text evidence="2">Belongs to the PTEN phosphatase protein family.</text>
</comment>
<evidence type="ECO:0000256" key="2">
    <source>
        <dbReference type="ARBA" id="ARBA00007881"/>
    </source>
</evidence>
<dbReference type="PROSITE" id="PS50056">
    <property type="entry name" value="TYR_PHOSPHATASE_2"/>
    <property type="match status" value="1"/>
</dbReference>
<dbReference type="GO" id="GO:0042995">
    <property type="term" value="C:cell projection"/>
    <property type="evidence" value="ECO:0007669"/>
    <property type="project" value="UniProtKB-ARBA"/>
</dbReference>
<evidence type="ECO:0000256" key="1">
    <source>
        <dbReference type="ARBA" id="ARBA00004496"/>
    </source>
</evidence>
<evidence type="ECO:0000256" key="15">
    <source>
        <dbReference type="ARBA" id="ARBA00043762"/>
    </source>
</evidence>
<dbReference type="Proteomes" id="UP000011083">
    <property type="component" value="Unassembled WGS sequence"/>
</dbReference>
<dbReference type="GeneID" id="14920707"/>
<dbReference type="GO" id="GO:0004722">
    <property type="term" value="F:protein serine/threonine phosphatase activity"/>
    <property type="evidence" value="ECO:0007669"/>
    <property type="project" value="UniProtKB-EC"/>
</dbReference>
<dbReference type="GO" id="GO:0004725">
    <property type="term" value="F:protein tyrosine phosphatase activity"/>
    <property type="evidence" value="ECO:0007669"/>
    <property type="project" value="UniProtKB-EC"/>
</dbReference>
<dbReference type="Pfam" id="PF22785">
    <property type="entry name" value="Tc-R-P"/>
    <property type="match status" value="1"/>
</dbReference>
<evidence type="ECO:0000259" key="23">
    <source>
        <dbReference type="PROSITE" id="PS51182"/>
    </source>
</evidence>
<feature type="region of interest" description="Disordered" evidence="20">
    <location>
        <begin position="348"/>
        <end position="368"/>
    </location>
</feature>
<dbReference type="GO" id="GO:0005634">
    <property type="term" value="C:nucleus"/>
    <property type="evidence" value="ECO:0007669"/>
    <property type="project" value="TreeGrafter"/>
</dbReference>
<dbReference type="KEGG" id="acan:ACA1_050200"/>
<keyword evidence="25" id="KW-1185">Reference proteome</keyword>
<evidence type="ECO:0000256" key="19">
    <source>
        <dbReference type="ARBA" id="ARBA00051341"/>
    </source>
</evidence>
<organism evidence="24 25">
    <name type="scientific">Acanthamoeba castellanii (strain ATCC 30010 / Neff)</name>
    <dbReference type="NCBI Taxonomy" id="1257118"/>
    <lineage>
        <taxon>Eukaryota</taxon>
        <taxon>Amoebozoa</taxon>
        <taxon>Discosea</taxon>
        <taxon>Longamoebia</taxon>
        <taxon>Centramoebida</taxon>
        <taxon>Acanthamoebidae</taxon>
        <taxon>Acanthamoeba</taxon>
    </lineage>
</organism>
<dbReference type="Pfam" id="PF10409">
    <property type="entry name" value="PTEN_C2"/>
    <property type="match status" value="1"/>
</dbReference>